<proteinExistence type="predicted"/>
<name>A0ABY4GMX7_9BACI</name>
<organism evidence="1 2">
    <name type="scientific">Gracilibacillus salinarum</name>
    <dbReference type="NCBI Taxonomy" id="2932255"/>
    <lineage>
        <taxon>Bacteria</taxon>
        <taxon>Bacillati</taxon>
        <taxon>Bacillota</taxon>
        <taxon>Bacilli</taxon>
        <taxon>Bacillales</taxon>
        <taxon>Bacillaceae</taxon>
        <taxon>Gracilibacillus</taxon>
    </lineage>
</organism>
<gene>
    <name evidence="1" type="ORF">MUN87_01785</name>
</gene>
<evidence type="ECO:0000313" key="2">
    <source>
        <dbReference type="Proteomes" id="UP000831537"/>
    </source>
</evidence>
<evidence type="ECO:0000313" key="1">
    <source>
        <dbReference type="EMBL" id="UOQ85662.1"/>
    </source>
</evidence>
<keyword evidence="2" id="KW-1185">Reference proteome</keyword>
<dbReference type="Proteomes" id="UP000831537">
    <property type="component" value="Chromosome"/>
</dbReference>
<dbReference type="EMBL" id="CP095071">
    <property type="protein sequence ID" value="UOQ85662.1"/>
    <property type="molecule type" value="Genomic_DNA"/>
</dbReference>
<dbReference type="RefSeq" id="WP_244745778.1">
    <property type="nucleotide sequence ID" value="NZ_CP095071.1"/>
</dbReference>
<sequence>MIEVKVDQSLVESICREEIEKRLDKAEFDMVMWDKNELVRRTCMSWSSIQRTFFYERDFPKVKLGGKWYFPAAKTTNFLLNYLERMEGA</sequence>
<accession>A0ABY4GMX7</accession>
<reference evidence="1 2" key="1">
    <citation type="submission" date="2022-04" db="EMBL/GenBank/DDBJ databases">
        <title>Gracilibacillus sp. isolated from saltern.</title>
        <authorList>
            <person name="Won M."/>
            <person name="Lee C.-M."/>
            <person name="Woen H.-Y."/>
            <person name="Kwon S.-W."/>
        </authorList>
    </citation>
    <scope>NUCLEOTIDE SEQUENCE [LARGE SCALE GENOMIC DNA]</scope>
    <source>
        <strain evidence="1 2">SSPM10-3</strain>
    </source>
</reference>
<protein>
    <submittedName>
        <fullName evidence="1">Group-specific protein</fullName>
    </submittedName>
</protein>